<dbReference type="Proteomes" id="UP000749646">
    <property type="component" value="Unassembled WGS sequence"/>
</dbReference>
<dbReference type="AlphaFoldDB" id="A0A9P6M8F7"/>
<evidence type="ECO:0000313" key="1">
    <source>
        <dbReference type="EMBL" id="KAF9978137.1"/>
    </source>
</evidence>
<proteinExistence type="predicted"/>
<keyword evidence="2" id="KW-1185">Reference proteome</keyword>
<protein>
    <recommendedName>
        <fullName evidence="3">COMM domain-containing protein</fullName>
    </recommendedName>
</protein>
<name>A0A9P6M8F7_9FUNG</name>
<accession>A0A9P6M8F7</accession>
<dbReference type="EMBL" id="JAAAHW010004141">
    <property type="protein sequence ID" value="KAF9978137.1"/>
    <property type="molecule type" value="Genomic_DNA"/>
</dbReference>
<evidence type="ECO:0000313" key="2">
    <source>
        <dbReference type="Proteomes" id="UP000749646"/>
    </source>
</evidence>
<comment type="caution">
    <text evidence="1">The sequence shown here is derived from an EMBL/GenBank/DDBJ whole genome shotgun (WGS) entry which is preliminary data.</text>
</comment>
<organism evidence="1 2">
    <name type="scientific">Modicella reniformis</name>
    <dbReference type="NCBI Taxonomy" id="1440133"/>
    <lineage>
        <taxon>Eukaryota</taxon>
        <taxon>Fungi</taxon>
        <taxon>Fungi incertae sedis</taxon>
        <taxon>Mucoromycota</taxon>
        <taxon>Mortierellomycotina</taxon>
        <taxon>Mortierellomycetes</taxon>
        <taxon>Mortierellales</taxon>
        <taxon>Mortierellaceae</taxon>
        <taxon>Modicella</taxon>
    </lineage>
</organism>
<evidence type="ECO:0008006" key="3">
    <source>
        <dbReference type="Google" id="ProtNLM"/>
    </source>
</evidence>
<sequence length="134" mass="14927">LHLQEYPLFMKYRHEEALELDESKDQFLKFVSETYQADIPDRVQVVFGQLLQVAAGSLPPTINRVTLAHLSVRPAAFSRDVSIFVASVQLSMTHDGSGIKINPQNARLTTMEMTISMEAAESLVTYLTPKTASS</sequence>
<gene>
    <name evidence="1" type="ORF">BGZ65_007104</name>
</gene>
<feature type="non-terminal residue" evidence="1">
    <location>
        <position position="1"/>
    </location>
</feature>
<reference evidence="1" key="1">
    <citation type="journal article" date="2020" name="Fungal Divers.">
        <title>Resolving the Mortierellaceae phylogeny through synthesis of multi-gene phylogenetics and phylogenomics.</title>
        <authorList>
            <person name="Vandepol N."/>
            <person name="Liber J."/>
            <person name="Desiro A."/>
            <person name="Na H."/>
            <person name="Kennedy M."/>
            <person name="Barry K."/>
            <person name="Grigoriev I.V."/>
            <person name="Miller A.N."/>
            <person name="O'Donnell K."/>
            <person name="Stajich J.E."/>
            <person name="Bonito G."/>
        </authorList>
    </citation>
    <scope>NUCLEOTIDE SEQUENCE</scope>
    <source>
        <strain evidence="1">MES-2147</strain>
    </source>
</reference>